<feature type="region of interest" description="Disordered" evidence="1">
    <location>
        <begin position="259"/>
        <end position="286"/>
    </location>
</feature>
<evidence type="ECO:0000313" key="3">
    <source>
        <dbReference type="Proteomes" id="UP000239203"/>
    </source>
</evidence>
<protein>
    <submittedName>
        <fullName evidence="2">Uncharacterized protein</fullName>
    </submittedName>
</protein>
<proteinExistence type="predicted"/>
<reference evidence="2 3" key="1">
    <citation type="submission" date="2018-02" db="EMBL/GenBank/DDBJ databases">
        <title>Genomic Encyclopedia of Archaeal and Bacterial Type Strains, Phase II (KMG-II): from individual species to whole genera.</title>
        <authorList>
            <person name="Goeker M."/>
        </authorList>
    </citation>
    <scope>NUCLEOTIDE SEQUENCE [LARGE SCALE GENOMIC DNA]</scope>
    <source>
        <strain evidence="2 3">YU 961-1</strain>
    </source>
</reference>
<gene>
    <name evidence="2" type="ORF">CLV40_12430</name>
</gene>
<name>A0A2S6GF13_9PSEU</name>
<accession>A0A2S6GF13</accession>
<dbReference type="EMBL" id="PTIX01000024">
    <property type="protein sequence ID" value="PPK63790.1"/>
    <property type="molecule type" value="Genomic_DNA"/>
</dbReference>
<dbReference type="AlphaFoldDB" id="A0A2S6GF13"/>
<sequence>MRGRGFSDWETAGFFEDLLVRGLGHMVVGAADPLHPLPRSRPTGDLWGAVLGQPWRLWWRVNHGRIAGMGSAAVGASGFTSSRGRRQNRCRQFGRRHGCPSGVANASWWLPGSRSGSPGLELGHHVALGGQWRASAIPSPTRCSPGGSGVRVFRDVDLEQGDRITAELVAEVDGPGPPPRCRGPSGSWSLPRDVGVCSTAEDRLDVLAAESDAWFGQDDPRTREPHVRHTRTRLMTRQPHRALEVPHDPVRSRSRRVRLGHTAEAGTPDRCRGARALGGSPSRRWR</sequence>
<evidence type="ECO:0000256" key="1">
    <source>
        <dbReference type="SAM" id="MobiDB-lite"/>
    </source>
</evidence>
<evidence type="ECO:0000313" key="2">
    <source>
        <dbReference type="EMBL" id="PPK63790.1"/>
    </source>
</evidence>
<organism evidence="2 3">
    <name type="scientific">Actinokineospora auranticolor</name>
    <dbReference type="NCBI Taxonomy" id="155976"/>
    <lineage>
        <taxon>Bacteria</taxon>
        <taxon>Bacillati</taxon>
        <taxon>Actinomycetota</taxon>
        <taxon>Actinomycetes</taxon>
        <taxon>Pseudonocardiales</taxon>
        <taxon>Pseudonocardiaceae</taxon>
        <taxon>Actinokineospora</taxon>
    </lineage>
</organism>
<dbReference type="Proteomes" id="UP000239203">
    <property type="component" value="Unassembled WGS sequence"/>
</dbReference>
<keyword evidence="3" id="KW-1185">Reference proteome</keyword>
<comment type="caution">
    <text evidence="2">The sequence shown here is derived from an EMBL/GenBank/DDBJ whole genome shotgun (WGS) entry which is preliminary data.</text>
</comment>